<reference evidence="1 2" key="1">
    <citation type="submission" date="2024-02" db="EMBL/GenBank/DDBJ databases">
        <authorList>
            <person name="Chen Y."/>
            <person name="Shah S."/>
            <person name="Dougan E. K."/>
            <person name="Thang M."/>
            <person name="Chan C."/>
        </authorList>
    </citation>
    <scope>NUCLEOTIDE SEQUENCE [LARGE SCALE GENOMIC DNA]</scope>
</reference>
<evidence type="ECO:0000313" key="1">
    <source>
        <dbReference type="EMBL" id="CAK9006500.1"/>
    </source>
</evidence>
<name>A0ABP0IWQ9_9DINO</name>
<evidence type="ECO:0000313" key="2">
    <source>
        <dbReference type="Proteomes" id="UP001642464"/>
    </source>
</evidence>
<dbReference type="Proteomes" id="UP001642464">
    <property type="component" value="Unassembled WGS sequence"/>
</dbReference>
<gene>
    <name evidence="1" type="ORF">SCF082_LOCUS9051</name>
</gene>
<protein>
    <submittedName>
        <fullName evidence="1">Uncharacterized protein</fullName>
    </submittedName>
</protein>
<proteinExistence type="predicted"/>
<accession>A0ABP0IWQ9</accession>
<keyword evidence="2" id="KW-1185">Reference proteome</keyword>
<sequence>METQVRRWQSKASVKQTTSAMVTKHWLMAEKHWTKAMCDRGFEWAKQNGLWQINPVHGEEEASLVIERLFQVEEQQCETTTQSGSFETQDPNGNFLTQEVAVEDAFKTTDGGDGVVTEGSGASFRLAFPRIQQNQSPLAIVPAFLDCMAKKMEHASKEQDWSNLQVDQWMATKIEEYAQDLSKKFDALSALQGEALTKNLDSQHTELKQQFAEITKTDVALNNILAESARRVVRLARIAGRRMRNLGAIDPDIEALGRCGSTSGKGKNNLSRNLHRTLAKLQKKLDVTVSMAKLTLRAGWPKLQTGQFDYPWIAWTSWAKYLLQKAPRYLLGGWNDISNLDELTVFSTFWDRYEGTDPSHPVFEDFLPEERKFVIPYCIHGDEGRGRNSQPTLVLAYQVVVHGRGLAYTATAGHSFGTRWLATIITDKVMTSATWDEIHKTVAADCCNLYSYGVTVQNQKFHFALVGIKGDWVYLRKAMKLASNFNWRSHRICHFCTTMEWWKFGPSSSLHQWNGEVVPAWKHDSPEAPLRMIPGATACRIRTDLAHTWAIGVGKEFASSCILLLCHVGVWRARQLRLQLGSAWEHFQNWRRVHKETCKLTGFSLKVFKITSLKQYPVLSGSGSDCVVVCKWLASLLADVSMKPHGMVQAHENLWAYMHYTAQACNLWFRGMYQKGLFLDAAFARLLVPYGWALVEGYGLLASAAAQQNLRLFRVKPKLHMQEHFPKEWELQLDAGAKYVINFLAFSCWSDEDFIGRCCRVSRATHPFTTGIRTIFRCLMAYKRRLPREIPE</sequence>
<comment type="caution">
    <text evidence="1">The sequence shown here is derived from an EMBL/GenBank/DDBJ whole genome shotgun (WGS) entry which is preliminary data.</text>
</comment>
<organism evidence="1 2">
    <name type="scientific">Durusdinium trenchii</name>
    <dbReference type="NCBI Taxonomy" id="1381693"/>
    <lineage>
        <taxon>Eukaryota</taxon>
        <taxon>Sar</taxon>
        <taxon>Alveolata</taxon>
        <taxon>Dinophyceae</taxon>
        <taxon>Suessiales</taxon>
        <taxon>Symbiodiniaceae</taxon>
        <taxon>Durusdinium</taxon>
    </lineage>
</organism>
<dbReference type="EMBL" id="CAXAMM010005224">
    <property type="protein sequence ID" value="CAK9006500.1"/>
    <property type="molecule type" value="Genomic_DNA"/>
</dbReference>